<sequence>MRVLVFVSLLCAVHIEAQTNFWDYSQNFFSKLLRQGKNSVERVVTTPIATTLVPTTARPPTKMTTPSYTTQMFLANKTQSTTPITITTTTYFTTTPTESTTITKAYTSVTTSTTPATSTVVDFSTASTVFDTTTPDFVATTGEPRENPNSHEFYLPNIKREKPQIKIASNISQNLLPLPAGAGAALVKPTKYHYYPHNQHIYLLPECAIQQVCNAVYVRLNWTQPLCACPSRYRDPCSASLNSDDLHTTELSINKKSRKALTLVKTCEPTSEMRICRAPRDWSLLALQNIRTGKSHYLVICRCPESSTLEGPMSHDQPTYASVPGIRVYGMMCVDNKRRGRPLRTARTLDMPPLPWQKAQELAESALWD</sequence>
<evidence type="ECO:0000313" key="2">
    <source>
        <dbReference type="EMBL" id="CAG9759571.1"/>
    </source>
</evidence>
<keyword evidence="3" id="KW-1185">Reference proteome</keyword>
<name>A0A9N9MBE9_9CUCU</name>
<protein>
    <submittedName>
        <fullName evidence="2">Uncharacterized protein</fullName>
    </submittedName>
</protein>
<organism evidence="2 3">
    <name type="scientific">Ceutorhynchus assimilis</name>
    <name type="common">cabbage seed weevil</name>
    <dbReference type="NCBI Taxonomy" id="467358"/>
    <lineage>
        <taxon>Eukaryota</taxon>
        <taxon>Metazoa</taxon>
        <taxon>Ecdysozoa</taxon>
        <taxon>Arthropoda</taxon>
        <taxon>Hexapoda</taxon>
        <taxon>Insecta</taxon>
        <taxon>Pterygota</taxon>
        <taxon>Neoptera</taxon>
        <taxon>Endopterygota</taxon>
        <taxon>Coleoptera</taxon>
        <taxon>Polyphaga</taxon>
        <taxon>Cucujiformia</taxon>
        <taxon>Curculionidae</taxon>
        <taxon>Ceutorhynchinae</taxon>
        <taxon>Ceutorhynchus</taxon>
    </lineage>
</organism>
<keyword evidence="1" id="KW-0732">Signal</keyword>
<proteinExistence type="predicted"/>
<evidence type="ECO:0000313" key="3">
    <source>
        <dbReference type="Proteomes" id="UP001152799"/>
    </source>
</evidence>
<gene>
    <name evidence="2" type="ORF">CEUTPL_LOCUS319</name>
</gene>
<dbReference type="Proteomes" id="UP001152799">
    <property type="component" value="Chromosome 1"/>
</dbReference>
<dbReference type="EMBL" id="OU892277">
    <property type="protein sequence ID" value="CAG9759571.1"/>
    <property type="molecule type" value="Genomic_DNA"/>
</dbReference>
<reference evidence="2" key="1">
    <citation type="submission" date="2022-01" db="EMBL/GenBank/DDBJ databases">
        <authorList>
            <person name="King R."/>
        </authorList>
    </citation>
    <scope>NUCLEOTIDE SEQUENCE</scope>
</reference>
<feature type="signal peptide" evidence="1">
    <location>
        <begin position="1"/>
        <end position="17"/>
    </location>
</feature>
<accession>A0A9N9MBE9</accession>
<feature type="chain" id="PRO_5040202296" evidence="1">
    <location>
        <begin position="18"/>
        <end position="369"/>
    </location>
</feature>
<evidence type="ECO:0000256" key="1">
    <source>
        <dbReference type="SAM" id="SignalP"/>
    </source>
</evidence>
<dbReference type="OrthoDB" id="6413868at2759"/>
<dbReference type="Gene3D" id="2.20.20.160">
    <property type="match status" value="1"/>
</dbReference>
<dbReference type="AlphaFoldDB" id="A0A9N9MBE9"/>